<dbReference type="Proteomes" id="UP001595859">
    <property type="component" value="Unassembled WGS sequence"/>
</dbReference>
<protein>
    <submittedName>
        <fullName evidence="1">Uncharacterized protein</fullName>
    </submittedName>
</protein>
<reference evidence="2" key="1">
    <citation type="journal article" date="2019" name="Int. J. Syst. Evol. Microbiol.">
        <title>The Global Catalogue of Microorganisms (GCM) 10K type strain sequencing project: providing services to taxonomists for standard genome sequencing and annotation.</title>
        <authorList>
            <consortium name="The Broad Institute Genomics Platform"/>
            <consortium name="The Broad Institute Genome Sequencing Center for Infectious Disease"/>
            <person name="Wu L."/>
            <person name="Ma J."/>
        </authorList>
    </citation>
    <scope>NUCLEOTIDE SEQUENCE [LARGE SCALE GENOMIC DNA]</scope>
    <source>
        <strain evidence="2">ZS-22-S1</strain>
    </source>
</reference>
<name>A0ABV9S4K1_9PSEU</name>
<dbReference type="EMBL" id="JBHSIS010000010">
    <property type="protein sequence ID" value="MFC4856627.1"/>
    <property type="molecule type" value="Genomic_DNA"/>
</dbReference>
<evidence type="ECO:0000313" key="2">
    <source>
        <dbReference type="Proteomes" id="UP001595859"/>
    </source>
</evidence>
<sequence>MGTLVLDLPDTVWRLPLDHPRLAIQEYAGIVGELRGLPTGRADLEALATETVETAVREGAVLMAVVAPPGAAPAVLTGVVLDLPPGWDPDTAAALRDAVEDVGGPDVRETLVLGTALGPAVIAQRVPGVEQARAGRPLTLQLQAFIAEGEHLLLLTLACPATHGWATHQLLFGQVVASARAEKGAVAAEVPEDSYENHTYRL</sequence>
<proteinExistence type="predicted"/>
<accession>A0ABV9S4K1</accession>
<comment type="caution">
    <text evidence="1">The sequence shown here is derived from an EMBL/GenBank/DDBJ whole genome shotgun (WGS) entry which is preliminary data.</text>
</comment>
<organism evidence="1 2">
    <name type="scientific">Actinophytocola glycyrrhizae</name>
    <dbReference type="NCBI Taxonomy" id="2044873"/>
    <lineage>
        <taxon>Bacteria</taxon>
        <taxon>Bacillati</taxon>
        <taxon>Actinomycetota</taxon>
        <taxon>Actinomycetes</taxon>
        <taxon>Pseudonocardiales</taxon>
        <taxon>Pseudonocardiaceae</taxon>
    </lineage>
</organism>
<dbReference type="RefSeq" id="WP_378058587.1">
    <property type="nucleotide sequence ID" value="NZ_JBHSIS010000010.1"/>
</dbReference>
<evidence type="ECO:0000313" key="1">
    <source>
        <dbReference type="EMBL" id="MFC4856627.1"/>
    </source>
</evidence>
<keyword evidence="2" id="KW-1185">Reference proteome</keyword>
<gene>
    <name evidence="1" type="ORF">ACFPCV_24240</name>
</gene>